<evidence type="ECO:0000313" key="4">
    <source>
        <dbReference type="EMBL" id="UYC81456.1"/>
    </source>
</evidence>
<dbReference type="InterPro" id="IPR036388">
    <property type="entry name" value="WH-like_DNA-bd_sf"/>
</dbReference>
<dbReference type="GO" id="GO:0003677">
    <property type="term" value="F:DNA binding"/>
    <property type="evidence" value="ECO:0007669"/>
    <property type="project" value="InterPro"/>
</dbReference>
<proteinExistence type="predicted"/>
<evidence type="ECO:0000256" key="2">
    <source>
        <dbReference type="ARBA" id="ARBA00023163"/>
    </source>
</evidence>
<dbReference type="SUPFAM" id="SSF46785">
    <property type="entry name" value="Winged helix' DNA-binding domain"/>
    <property type="match status" value="1"/>
</dbReference>
<protein>
    <submittedName>
        <fullName evidence="4">Helix-turn-helix domain-containing protein</fullName>
    </submittedName>
</protein>
<dbReference type="Pfam" id="PF09339">
    <property type="entry name" value="HTH_IclR"/>
    <property type="match status" value="1"/>
</dbReference>
<evidence type="ECO:0000256" key="1">
    <source>
        <dbReference type="ARBA" id="ARBA00023015"/>
    </source>
</evidence>
<dbReference type="PANTHER" id="PTHR30136:SF24">
    <property type="entry name" value="HTH-TYPE TRANSCRIPTIONAL REPRESSOR ALLR"/>
    <property type="match status" value="1"/>
</dbReference>
<dbReference type="Gene3D" id="1.10.10.10">
    <property type="entry name" value="Winged helix-like DNA-binding domain superfamily/Winged helix DNA-binding domain"/>
    <property type="match status" value="1"/>
</dbReference>
<evidence type="ECO:0000259" key="3">
    <source>
        <dbReference type="PROSITE" id="PS51077"/>
    </source>
</evidence>
<dbReference type="Gene3D" id="3.30.450.40">
    <property type="match status" value="1"/>
</dbReference>
<accession>A0A9Q9T499</accession>
<dbReference type="GO" id="GO:0003700">
    <property type="term" value="F:DNA-binding transcription factor activity"/>
    <property type="evidence" value="ECO:0007669"/>
    <property type="project" value="TreeGrafter"/>
</dbReference>
<dbReference type="InterPro" id="IPR036390">
    <property type="entry name" value="WH_DNA-bd_sf"/>
</dbReference>
<dbReference type="KEGG" id="cpoi:OE229_03050"/>
<keyword evidence="2" id="KW-0804">Transcription</keyword>
<dbReference type="SUPFAM" id="SSF55781">
    <property type="entry name" value="GAF domain-like"/>
    <property type="match status" value="1"/>
</dbReference>
<name>A0A9Q9T499_9MICO</name>
<dbReference type="PANTHER" id="PTHR30136">
    <property type="entry name" value="HELIX-TURN-HELIX TRANSCRIPTIONAL REGULATOR, ICLR FAMILY"/>
    <property type="match status" value="1"/>
</dbReference>
<dbReference type="RefSeq" id="WP_259362633.1">
    <property type="nucleotide sequence ID" value="NZ_CP106879.1"/>
</dbReference>
<dbReference type="GO" id="GO:0045892">
    <property type="term" value="P:negative regulation of DNA-templated transcription"/>
    <property type="evidence" value="ECO:0007669"/>
    <property type="project" value="TreeGrafter"/>
</dbReference>
<feature type="domain" description="HTH iclR-type" evidence="3">
    <location>
        <begin position="11"/>
        <end position="73"/>
    </location>
</feature>
<gene>
    <name evidence="4" type="ORF">OE229_03050</name>
</gene>
<dbReference type="Proteomes" id="UP001062223">
    <property type="component" value="Chromosome"/>
</dbReference>
<dbReference type="PROSITE" id="PS51077">
    <property type="entry name" value="HTH_ICLR"/>
    <property type="match status" value="1"/>
</dbReference>
<reference evidence="4" key="1">
    <citation type="submission" date="2022-09" db="EMBL/GenBank/DDBJ databases">
        <title>Taxonomy of Curtobacterium flaccumfaciens.</title>
        <authorList>
            <person name="Osdaghi E."/>
            <person name="Taghavi S.M."/>
            <person name="Hamidizade M."/>
            <person name="Abachi H."/>
            <person name="Fazliarab A."/>
            <person name="Baeyen S."/>
            <person name="Portier P."/>
            <person name="Van Vaerenbergh J."/>
            <person name="Jacques M.-A."/>
        </authorList>
    </citation>
    <scope>NUCLEOTIDE SEQUENCE</scope>
    <source>
        <strain evidence="4">AGQB46</strain>
    </source>
</reference>
<organism evidence="4 5">
    <name type="scientific">Curtobacterium poinsettiae</name>
    <dbReference type="NCBI Taxonomy" id="159612"/>
    <lineage>
        <taxon>Bacteria</taxon>
        <taxon>Bacillati</taxon>
        <taxon>Actinomycetota</taxon>
        <taxon>Actinomycetes</taxon>
        <taxon>Micrococcales</taxon>
        <taxon>Microbacteriaceae</taxon>
        <taxon>Curtobacterium</taxon>
    </lineage>
</organism>
<evidence type="ECO:0000313" key="5">
    <source>
        <dbReference type="Proteomes" id="UP001062223"/>
    </source>
</evidence>
<dbReference type="InterPro" id="IPR005471">
    <property type="entry name" value="Tscrpt_reg_IclR_N"/>
</dbReference>
<dbReference type="EMBL" id="CP106879">
    <property type="protein sequence ID" value="UYC81456.1"/>
    <property type="molecule type" value="Genomic_DNA"/>
</dbReference>
<dbReference type="InterPro" id="IPR050707">
    <property type="entry name" value="HTH_MetabolicPath_Reg"/>
</dbReference>
<keyword evidence="1" id="KW-0805">Transcription regulation</keyword>
<dbReference type="SMART" id="SM00346">
    <property type="entry name" value="HTH_ICLR"/>
    <property type="match status" value="1"/>
</dbReference>
<dbReference type="InterPro" id="IPR029016">
    <property type="entry name" value="GAF-like_dom_sf"/>
</dbReference>
<dbReference type="AlphaFoldDB" id="A0A9Q9T499"/>
<sequence>MSEPGLRARQPKAIQNALAVLEAVAHAGPGVTAQQISDALGMPRATTYRLITLLVEDEYLVRLPDLRGFALGHKVSELAGVAPATAPSVPPLPRAVRSVLSDVRSAVRAGVHLARYDADGICDVDVDPDFPLLDATALRSAPGSSAMGRLHAGGGASASQVGAFVRGFGCLALPVRGERGELVAGLTLSAPAARVESPGQALVHLRTAVARLEPLLG</sequence>